<dbReference type="InterPro" id="IPR011009">
    <property type="entry name" value="Kinase-like_dom_sf"/>
</dbReference>
<evidence type="ECO:0000313" key="8">
    <source>
        <dbReference type="EMBL" id="KAK8837867.1"/>
    </source>
</evidence>
<evidence type="ECO:0000256" key="2">
    <source>
        <dbReference type="ARBA" id="ARBA00022679"/>
    </source>
</evidence>
<protein>
    <recommendedName>
        <fullName evidence="6">Protein kinase domain-containing protein</fullName>
    </recommendedName>
</protein>
<dbReference type="PANTHER" id="PTHR24346">
    <property type="entry name" value="MAP/MICROTUBULE AFFINITY-REGULATING KINASE"/>
    <property type="match status" value="1"/>
</dbReference>
<feature type="domain" description="Protein kinase" evidence="6">
    <location>
        <begin position="21"/>
        <end position="277"/>
    </location>
</feature>
<organism evidence="8 9">
    <name type="scientific">Tritrichomonas musculus</name>
    <dbReference type="NCBI Taxonomy" id="1915356"/>
    <lineage>
        <taxon>Eukaryota</taxon>
        <taxon>Metamonada</taxon>
        <taxon>Parabasalia</taxon>
        <taxon>Tritrichomonadida</taxon>
        <taxon>Tritrichomonadidae</taxon>
        <taxon>Tritrichomonas</taxon>
    </lineage>
</organism>
<dbReference type="PROSITE" id="PS50011">
    <property type="entry name" value="PROTEIN_KINASE_DOM"/>
    <property type="match status" value="1"/>
</dbReference>
<keyword evidence="3" id="KW-0547">Nucleotide-binding</keyword>
<dbReference type="InterPro" id="IPR000719">
    <property type="entry name" value="Prot_kinase_dom"/>
</dbReference>
<comment type="caution">
    <text evidence="8">The sequence shown here is derived from an EMBL/GenBank/DDBJ whole genome shotgun (WGS) entry which is preliminary data.</text>
</comment>
<dbReference type="InterPro" id="IPR008271">
    <property type="entry name" value="Ser/Thr_kinase_AS"/>
</dbReference>
<dbReference type="SUPFAM" id="SSF56112">
    <property type="entry name" value="Protein kinase-like (PK-like)"/>
    <property type="match status" value="1"/>
</dbReference>
<evidence type="ECO:0000313" key="7">
    <source>
        <dbReference type="EMBL" id="KAK8837864.1"/>
    </source>
</evidence>
<reference evidence="8 9" key="1">
    <citation type="submission" date="2024-04" db="EMBL/GenBank/DDBJ databases">
        <title>Tritrichomonas musculus Genome.</title>
        <authorList>
            <person name="Alves-Ferreira E."/>
            <person name="Grigg M."/>
            <person name="Lorenzi H."/>
            <person name="Galac M."/>
        </authorList>
    </citation>
    <scope>NUCLEOTIDE SEQUENCE [LARGE SCALE GENOMIC DNA]</scope>
    <source>
        <strain evidence="8 9">EAF2021</strain>
    </source>
</reference>
<accession>A0ABR2GWA5</accession>
<evidence type="ECO:0000256" key="4">
    <source>
        <dbReference type="ARBA" id="ARBA00022777"/>
    </source>
</evidence>
<keyword evidence="9" id="KW-1185">Reference proteome</keyword>
<dbReference type="Pfam" id="PF00069">
    <property type="entry name" value="Pkinase"/>
    <property type="match status" value="1"/>
</dbReference>
<keyword evidence="5" id="KW-0067">ATP-binding</keyword>
<evidence type="ECO:0000256" key="5">
    <source>
        <dbReference type="ARBA" id="ARBA00022840"/>
    </source>
</evidence>
<sequence>MITLETQDGYSFSFPKMFLNYKFIKKVGCGSTCAVILVEDQTTKERYSAKIIPKEQNKQDKSFQQTKTEIEILKTLDHPNIIKIHDSFEIQTEEGNEFMIIIAEYCENGTLIDYVIESKHQNDQIIKKILQDFTSSIRYLHDKGISHGDIKPDNILLDSKLRPKLCDFGFCHTKIIEDEDMKNGTLYYAAPELFKCGKFNSQKADIYAIGITLHCSMEIHFPFKEGDQDCIIRQIVSGKLCIGKEIDEKLRRLVVKCTDLNPNKRPTIEEVIKDEYFTGKQNENEKEIHTKIINENIDNSKGIDIDKFDIEYEFEKEIEEIYDFCFFIKYKKHKYPKRKPNKKIKKTKKWKEDKNKYRVELML</sequence>
<keyword evidence="2" id="KW-0808">Transferase</keyword>
<evidence type="ECO:0000256" key="1">
    <source>
        <dbReference type="ARBA" id="ARBA00022527"/>
    </source>
</evidence>
<proteinExistence type="predicted"/>
<dbReference type="EMBL" id="JAPFFF010000057">
    <property type="protein sequence ID" value="KAK8837867.1"/>
    <property type="molecule type" value="Genomic_DNA"/>
</dbReference>
<dbReference type="Gene3D" id="1.10.510.10">
    <property type="entry name" value="Transferase(Phosphotransferase) domain 1"/>
    <property type="match status" value="1"/>
</dbReference>
<keyword evidence="4" id="KW-0418">Kinase</keyword>
<evidence type="ECO:0000256" key="3">
    <source>
        <dbReference type="ARBA" id="ARBA00022741"/>
    </source>
</evidence>
<evidence type="ECO:0000313" key="9">
    <source>
        <dbReference type="Proteomes" id="UP001470230"/>
    </source>
</evidence>
<name>A0ABR2GWA5_9EUKA</name>
<evidence type="ECO:0000259" key="6">
    <source>
        <dbReference type="PROSITE" id="PS50011"/>
    </source>
</evidence>
<dbReference type="Proteomes" id="UP001470230">
    <property type="component" value="Unassembled WGS sequence"/>
</dbReference>
<dbReference type="SMART" id="SM00220">
    <property type="entry name" value="S_TKc"/>
    <property type="match status" value="1"/>
</dbReference>
<keyword evidence="1" id="KW-0723">Serine/threonine-protein kinase</keyword>
<gene>
    <name evidence="7" type="ORF">M9Y10_035803</name>
    <name evidence="8" type="ORF">M9Y10_035806</name>
</gene>
<dbReference type="EMBL" id="JAPFFF010000057">
    <property type="protein sequence ID" value="KAK8837864.1"/>
    <property type="molecule type" value="Genomic_DNA"/>
</dbReference>
<dbReference type="PANTHER" id="PTHR24346:SF82">
    <property type="entry name" value="KP78A-RELATED"/>
    <property type="match status" value="1"/>
</dbReference>
<dbReference type="PROSITE" id="PS00108">
    <property type="entry name" value="PROTEIN_KINASE_ST"/>
    <property type="match status" value="1"/>
</dbReference>